<dbReference type="AlphaFoldDB" id="A0A3N4J7I1"/>
<proteinExistence type="predicted"/>
<dbReference type="EMBL" id="ML120442">
    <property type="protein sequence ID" value="RPA94135.1"/>
    <property type="molecule type" value="Genomic_DNA"/>
</dbReference>
<keyword evidence="2" id="KW-1185">Reference proteome</keyword>
<evidence type="ECO:0000313" key="1">
    <source>
        <dbReference type="EMBL" id="RPA94135.1"/>
    </source>
</evidence>
<dbReference type="Proteomes" id="UP000276215">
    <property type="component" value="Unassembled WGS sequence"/>
</dbReference>
<name>A0A3N4J7I1_9PEZI</name>
<gene>
    <name evidence="1" type="ORF">L873DRAFT_1473760</name>
</gene>
<accession>A0A3N4J7I1</accession>
<organism evidence="1 2">
    <name type="scientific">Choiromyces venosus 120613-1</name>
    <dbReference type="NCBI Taxonomy" id="1336337"/>
    <lineage>
        <taxon>Eukaryota</taxon>
        <taxon>Fungi</taxon>
        <taxon>Dikarya</taxon>
        <taxon>Ascomycota</taxon>
        <taxon>Pezizomycotina</taxon>
        <taxon>Pezizomycetes</taxon>
        <taxon>Pezizales</taxon>
        <taxon>Tuberaceae</taxon>
        <taxon>Choiromyces</taxon>
    </lineage>
</organism>
<protein>
    <submittedName>
        <fullName evidence="1">Uncharacterized protein</fullName>
    </submittedName>
</protein>
<reference evidence="1 2" key="1">
    <citation type="journal article" date="2018" name="Nat. Ecol. Evol.">
        <title>Pezizomycetes genomes reveal the molecular basis of ectomycorrhizal truffle lifestyle.</title>
        <authorList>
            <person name="Murat C."/>
            <person name="Payen T."/>
            <person name="Noel B."/>
            <person name="Kuo A."/>
            <person name="Morin E."/>
            <person name="Chen J."/>
            <person name="Kohler A."/>
            <person name="Krizsan K."/>
            <person name="Balestrini R."/>
            <person name="Da Silva C."/>
            <person name="Montanini B."/>
            <person name="Hainaut M."/>
            <person name="Levati E."/>
            <person name="Barry K.W."/>
            <person name="Belfiori B."/>
            <person name="Cichocki N."/>
            <person name="Clum A."/>
            <person name="Dockter R.B."/>
            <person name="Fauchery L."/>
            <person name="Guy J."/>
            <person name="Iotti M."/>
            <person name="Le Tacon F."/>
            <person name="Lindquist E.A."/>
            <person name="Lipzen A."/>
            <person name="Malagnac F."/>
            <person name="Mello A."/>
            <person name="Molinier V."/>
            <person name="Miyauchi S."/>
            <person name="Poulain J."/>
            <person name="Riccioni C."/>
            <person name="Rubini A."/>
            <person name="Sitrit Y."/>
            <person name="Splivallo R."/>
            <person name="Traeger S."/>
            <person name="Wang M."/>
            <person name="Zifcakova L."/>
            <person name="Wipf D."/>
            <person name="Zambonelli A."/>
            <person name="Paolocci F."/>
            <person name="Nowrousian M."/>
            <person name="Ottonello S."/>
            <person name="Baldrian P."/>
            <person name="Spatafora J.W."/>
            <person name="Henrissat B."/>
            <person name="Nagy L.G."/>
            <person name="Aury J.M."/>
            <person name="Wincker P."/>
            <person name="Grigoriev I.V."/>
            <person name="Bonfante P."/>
            <person name="Martin F.M."/>
        </authorList>
    </citation>
    <scope>NUCLEOTIDE SEQUENCE [LARGE SCALE GENOMIC DNA]</scope>
    <source>
        <strain evidence="1 2">120613-1</strain>
    </source>
</reference>
<sequence length="167" mass="18765">MGTLVSHPPLTYHNSFVLSIPNSQLCLPATCHPDGEHLRTPVIPYNFSLAQTIRKGEHTSSPSRCRLDLSSKEPASHANRNLFTRVIELLVKNRALGKMIGAPLYHPSPFPSPTISPLPPPTFESCECEWLRLSVGFYFIFPLLKRANARDRKAKFGWVMGEERILS</sequence>
<evidence type="ECO:0000313" key="2">
    <source>
        <dbReference type="Proteomes" id="UP000276215"/>
    </source>
</evidence>